<evidence type="ECO:0000313" key="1">
    <source>
        <dbReference type="EMBL" id="MBB4147050.1"/>
    </source>
</evidence>
<evidence type="ECO:0008006" key="3">
    <source>
        <dbReference type="Google" id="ProtNLM"/>
    </source>
</evidence>
<name>A0A7W6LMH1_9SPHN</name>
<dbReference type="EMBL" id="JACIEU010000003">
    <property type="protein sequence ID" value="MBB4147050.1"/>
    <property type="molecule type" value="Genomic_DNA"/>
</dbReference>
<organism evidence="1 2">
    <name type="scientific">Sphingobium scionense</name>
    <dbReference type="NCBI Taxonomy" id="1404341"/>
    <lineage>
        <taxon>Bacteria</taxon>
        <taxon>Pseudomonadati</taxon>
        <taxon>Pseudomonadota</taxon>
        <taxon>Alphaproteobacteria</taxon>
        <taxon>Sphingomonadales</taxon>
        <taxon>Sphingomonadaceae</taxon>
        <taxon>Sphingobium</taxon>
    </lineage>
</organism>
<reference evidence="1 2" key="1">
    <citation type="submission" date="2020-08" db="EMBL/GenBank/DDBJ databases">
        <title>Genomic Encyclopedia of Type Strains, Phase IV (KMG-IV): sequencing the most valuable type-strain genomes for metagenomic binning, comparative biology and taxonomic classification.</title>
        <authorList>
            <person name="Goeker M."/>
        </authorList>
    </citation>
    <scope>NUCLEOTIDE SEQUENCE [LARGE SCALE GENOMIC DNA]</scope>
    <source>
        <strain evidence="1 2">DSM 19371</strain>
    </source>
</reference>
<proteinExistence type="predicted"/>
<dbReference type="AlphaFoldDB" id="A0A7W6LMH1"/>
<accession>A0A7W6LMH1</accession>
<sequence length="275" mass="29985">MSRHSIRLAGISVVMLGAGTTPAKAQSLDDKYWIEVGAYRPSVSSHVRVAPASNPDGGTNIDLESDLDLDKHKALPQVAAGIRLGGDWSVMGEYYSLSRNGSKTVARDITFDDVTYPAGVRVESSFDSDVYRLTFGYAFVNTTDTRVGAALGVHATDFVLAIKGDARVGEAQLSGAQRRRKALAPLPTVGLFATQRIATSLTLGARADYLSLTIDDYKGRLLNAEAAMTWRFAKNVGIGAMWRYVNYRVDVDKDNWAGRMRYRFSGPAVFMQIGF</sequence>
<protein>
    <recommendedName>
        <fullName evidence="3">Outer membrane protein beta-barrel domain-containing protein</fullName>
    </recommendedName>
</protein>
<gene>
    <name evidence="1" type="ORF">GGQ90_000816</name>
</gene>
<evidence type="ECO:0000313" key="2">
    <source>
        <dbReference type="Proteomes" id="UP000590524"/>
    </source>
</evidence>
<keyword evidence="2" id="KW-1185">Reference proteome</keyword>
<dbReference type="Proteomes" id="UP000590524">
    <property type="component" value="Unassembled WGS sequence"/>
</dbReference>
<comment type="caution">
    <text evidence="1">The sequence shown here is derived from an EMBL/GenBank/DDBJ whole genome shotgun (WGS) entry which is preliminary data.</text>
</comment>
<dbReference type="RefSeq" id="WP_188080950.1">
    <property type="nucleotide sequence ID" value="NZ_JACIEU010000003.1"/>
</dbReference>